<name>A0ACB7XWQ5_9ERIC</name>
<accession>A0ACB7XWQ5</accession>
<protein>
    <submittedName>
        <fullName evidence="1">Uncharacterized protein</fullName>
    </submittedName>
</protein>
<keyword evidence="2" id="KW-1185">Reference proteome</keyword>
<proteinExistence type="predicted"/>
<sequence length="356" mass="40800">MAFWVGCNFPLLLLLLLNIVIVLANVHKCLAECDLYQGSWMRDPSYPLYNATTCPFIEKEFNCQKNGRPDLDYLHYRWQPTGCNLERFDGVGFLKKFKGKKIMFVGDSLVRDQWQSLTCLLYNARPNLEYTLTRSGMISTFIIKEYGVKVMLDRNVFLVDNVRESKGRILKLDSINDGKNWMGMDMLIFDTWHWWNYRGAHQPWDYIQVGDQVMKDMDRTAAFEKALATWGSWVDTNVNPSKTRVFFQGISPNHYRGSEWNERGANTCQGQMTPLSGSKYPGALPPAVAVLKRALSKIKKPVTLLDITALSLLRKDGHPSIYGNSGAKGLDCTHWCLAGVPDTWNEILYHLISYEK</sequence>
<evidence type="ECO:0000313" key="1">
    <source>
        <dbReference type="EMBL" id="KAH7844910.1"/>
    </source>
</evidence>
<comment type="caution">
    <text evidence="1">The sequence shown here is derived from an EMBL/GenBank/DDBJ whole genome shotgun (WGS) entry which is preliminary data.</text>
</comment>
<evidence type="ECO:0000313" key="2">
    <source>
        <dbReference type="Proteomes" id="UP000828048"/>
    </source>
</evidence>
<dbReference type="EMBL" id="CM037151">
    <property type="protein sequence ID" value="KAH7844910.1"/>
    <property type="molecule type" value="Genomic_DNA"/>
</dbReference>
<gene>
    <name evidence="1" type="ORF">Vadar_032975</name>
</gene>
<reference evidence="1 2" key="1">
    <citation type="journal article" date="2021" name="Hortic Res">
        <title>High-quality reference genome and annotation aids understanding of berry development for evergreen blueberry (Vaccinium darrowii).</title>
        <authorList>
            <person name="Yu J."/>
            <person name="Hulse-Kemp A.M."/>
            <person name="Babiker E."/>
            <person name="Staton M."/>
        </authorList>
    </citation>
    <scope>NUCLEOTIDE SEQUENCE [LARGE SCALE GENOMIC DNA]</scope>
    <source>
        <strain evidence="2">cv. NJ 8807/NJ 8810</strain>
        <tissue evidence="1">Young leaf</tissue>
    </source>
</reference>
<dbReference type="Proteomes" id="UP000828048">
    <property type="component" value="Chromosome 1"/>
</dbReference>
<organism evidence="1 2">
    <name type="scientific">Vaccinium darrowii</name>
    <dbReference type="NCBI Taxonomy" id="229202"/>
    <lineage>
        <taxon>Eukaryota</taxon>
        <taxon>Viridiplantae</taxon>
        <taxon>Streptophyta</taxon>
        <taxon>Embryophyta</taxon>
        <taxon>Tracheophyta</taxon>
        <taxon>Spermatophyta</taxon>
        <taxon>Magnoliopsida</taxon>
        <taxon>eudicotyledons</taxon>
        <taxon>Gunneridae</taxon>
        <taxon>Pentapetalae</taxon>
        <taxon>asterids</taxon>
        <taxon>Ericales</taxon>
        <taxon>Ericaceae</taxon>
        <taxon>Vaccinioideae</taxon>
        <taxon>Vaccinieae</taxon>
        <taxon>Vaccinium</taxon>
    </lineage>
</organism>